<dbReference type="Proteomes" id="UP001465976">
    <property type="component" value="Unassembled WGS sequence"/>
</dbReference>
<evidence type="ECO:0000256" key="1">
    <source>
        <dbReference type="SAM" id="MobiDB-lite"/>
    </source>
</evidence>
<gene>
    <name evidence="2" type="ORF">V5O48_018562</name>
</gene>
<protein>
    <submittedName>
        <fullName evidence="2">Uncharacterized protein</fullName>
    </submittedName>
</protein>
<feature type="compositionally biased region" description="Basic and acidic residues" evidence="1">
    <location>
        <begin position="26"/>
        <end position="35"/>
    </location>
</feature>
<keyword evidence="3" id="KW-1185">Reference proteome</keyword>
<evidence type="ECO:0000313" key="3">
    <source>
        <dbReference type="Proteomes" id="UP001465976"/>
    </source>
</evidence>
<evidence type="ECO:0000313" key="2">
    <source>
        <dbReference type="EMBL" id="KAL0563505.1"/>
    </source>
</evidence>
<name>A0ABR3EKY1_9AGAR</name>
<feature type="compositionally biased region" description="Acidic residues" evidence="1">
    <location>
        <begin position="10"/>
        <end position="25"/>
    </location>
</feature>
<proteinExistence type="predicted"/>
<feature type="non-terminal residue" evidence="2">
    <location>
        <position position="1"/>
    </location>
</feature>
<feature type="region of interest" description="Disordered" evidence="1">
    <location>
        <begin position="1"/>
        <end position="198"/>
    </location>
</feature>
<feature type="compositionally biased region" description="Low complexity" evidence="1">
    <location>
        <begin position="170"/>
        <end position="181"/>
    </location>
</feature>
<sequence length="198" mass="20438">AGMGAPTLLDEIEDSSSDGGEFEEEEPRKKTKTAETETAMTKAAPKAPPNPKAPKTTAKSKASSRGAKPEAGSSNTDSGPQTTTDPPTKPRPQPKRIQRAKSPSTTAALASIDAEPAANNGRDPMHPDPGSRAPIINPNLGPVVGEVSDAENPAQHDPPGDEVIDPVLLTMTSTPTPATSSQQILSPAVVEELPKTQG</sequence>
<dbReference type="EMBL" id="JBAHYK010003433">
    <property type="protein sequence ID" value="KAL0563505.1"/>
    <property type="molecule type" value="Genomic_DNA"/>
</dbReference>
<reference evidence="2 3" key="1">
    <citation type="submission" date="2024-02" db="EMBL/GenBank/DDBJ databases">
        <title>A draft genome for the cacao thread blight pathogen Marasmius crinis-equi.</title>
        <authorList>
            <person name="Cohen S.P."/>
            <person name="Baruah I.K."/>
            <person name="Amoako-Attah I."/>
            <person name="Bukari Y."/>
            <person name="Meinhardt L.W."/>
            <person name="Bailey B.A."/>
        </authorList>
    </citation>
    <scope>NUCLEOTIDE SEQUENCE [LARGE SCALE GENOMIC DNA]</scope>
    <source>
        <strain evidence="2 3">GH-76</strain>
    </source>
</reference>
<organism evidence="2 3">
    <name type="scientific">Marasmius crinis-equi</name>
    <dbReference type="NCBI Taxonomy" id="585013"/>
    <lineage>
        <taxon>Eukaryota</taxon>
        <taxon>Fungi</taxon>
        <taxon>Dikarya</taxon>
        <taxon>Basidiomycota</taxon>
        <taxon>Agaricomycotina</taxon>
        <taxon>Agaricomycetes</taxon>
        <taxon>Agaricomycetidae</taxon>
        <taxon>Agaricales</taxon>
        <taxon>Marasmiineae</taxon>
        <taxon>Marasmiaceae</taxon>
        <taxon>Marasmius</taxon>
    </lineage>
</organism>
<feature type="compositionally biased region" description="Low complexity" evidence="1">
    <location>
        <begin position="36"/>
        <end position="45"/>
    </location>
</feature>
<comment type="caution">
    <text evidence="2">The sequence shown here is derived from an EMBL/GenBank/DDBJ whole genome shotgun (WGS) entry which is preliminary data.</text>
</comment>
<feature type="compositionally biased region" description="Polar residues" evidence="1">
    <location>
        <begin position="72"/>
        <end position="86"/>
    </location>
</feature>
<accession>A0ABR3EKY1</accession>